<dbReference type="Gene3D" id="3.90.550.10">
    <property type="entry name" value="Spore Coat Polysaccharide Biosynthesis Protein SpsA, Chain A"/>
    <property type="match status" value="1"/>
</dbReference>
<dbReference type="RefSeq" id="WP_001442918.1">
    <property type="nucleotide sequence ID" value="NZ_CP026766.1"/>
</dbReference>
<reference evidence="2" key="1">
    <citation type="journal article" date="2008" name="FEMS Microbiol. Rev.">
        <title>Structure and genetics of Shigella O antigens.</title>
        <authorList>
            <person name="Liu B."/>
            <person name="Knirel Y.A."/>
            <person name="Feng L."/>
            <person name="Perepelov A.V."/>
            <person name="Senchenkova S.N."/>
            <person name="Wang Q."/>
            <person name="Reeves P.R."/>
            <person name="Wang L."/>
        </authorList>
    </citation>
    <scope>NUCLEOTIDE SEQUENCE</scope>
</reference>
<dbReference type="Pfam" id="PF00535">
    <property type="entry name" value="Glycos_transf_2"/>
    <property type="match status" value="1"/>
</dbReference>
<dbReference type="EMBL" id="EU296409">
    <property type="protein sequence ID" value="ACD37053.1"/>
    <property type="molecule type" value="Genomic_DNA"/>
</dbReference>
<dbReference type="InterPro" id="IPR001173">
    <property type="entry name" value="Glyco_trans_2-like"/>
</dbReference>
<accession>B5L3W9</accession>
<dbReference type="SUPFAM" id="SSF53448">
    <property type="entry name" value="Nucleotide-diphospho-sugar transferases"/>
    <property type="match status" value="1"/>
</dbReference>
<dbReference type="AlphaFoldDB" id="B5L3W9"/>
<organism evidence="2">
    <name type="scientific">Shigella boydii</name>
    <dbReference type="NCBI Taxonomy" id="621"/>
    <lineage>
        <taxon>Bacteria</taxon>
        <taxon>Pseudomonadati</taxon>
        <taxon>Pseudomonadota</taxon>
        <taxon>Gammaproteobacteria</taxon>
        <taxon>Enterobacterales</taxon>
        <taxon>Enterobacteriaceae</taxon>
        <taxon>Shigella</taxon>
    </lineage>
</organism>
<dbReference type="InterPro" id="IPR029044">
    <property type="entry name" value="Nucleotide-diphossugar_trans"/>
</dbReference>
<evidence type="ECO:0000313" key="2">
    <source>
        <dbReference type="EMBL" id="ACD37053.1"/>
    </source>
</evidence>
<protein>
    <submittedName>
        <fullName evidence="2">WfeB</fullName>
    </submittedName>
</protein>
<evidence type="ECO:0000259" key="1">
    <source>
        <dbReference type="Pfam" id="PF00535"/>
    </source>
</evidence>
<gene>
    <name evidence="2" type="primary">wfeB</name>
</gene>
<dbReference type="CAZy" id="GT2">
    <property type="family name" value="Glycosyltransferase Family 2"/>
</dbReference>
<sequence>MFKKIMNFFRLTKLSLSTINLSITNSIPVKKYSLGAVYRIKNAESTIELAIRSIIDILDEVVIVDNASSDNTKKIILKLKSEYGEKIKIFQYENELCRAGVGYQECLKKNKDGSLADYYNFSFSKSTTDYILKCDANYIYTKAGKYSIVNALNSGYDVICFPGVEIFGHHHSYEPFLFKRDSKWIFIDDDMWESIKFNKKVLTHHIILPCFIHVKRLNYIKFYGEAISGVEGLYAKCSKKNH</sequence>
<name>B5L3W9_SHIBO</name>
<proteinExistence type="predicted"/>
<feature type="domain" description="Glycosyltransferase 2-like" evidence="1">
    <location>
        <begin position="41"/>
        <end position="94"/>
    </location>
</feature>